<evidence type="ECO:0000256" key="2">
    <source>
        <dbReference type="ARBA" id="ARBA00022525"/>
    </source>
</evidence>
<protein>
    <submittedName>
        <fullName evidence="6">Uncharacterized protein</fullName>
    </submittedName>
</protein>
<keyword evidence="5" id="KW-0812">Transmembrane</keyword>
<dbReference type="EMBL" id="MU826828">
    <property type="protein sequence ID" value="KAJ7374307.1"/>
    <property type="molecule type" value="Genomic_DNA"/>
</dbReference>
<evidence type="ECO:0000256" key="3">
    <source>
        <dbReference type="ARBA" id="ARBA00023180"/>
    </source>
</evidence>
<dbReference type="InterPro" id="IPR019791">
    <property type="entry name" value="Haem_peroxidase_animal"/>
</dbReference>
<dbReference type="GO" id="GO:0005576">
    <property type="term" value="C:extracellular region"/>
    <property type="evidence" value="ECO:0007669"/>
    <property type="project" value="UniProtKB-SubCell"/>
</dbReference>
<dbReference type="AlphaFoldDB" id="A0A9X0CSE1"/>
<comment type="subcellular location">
    <subcellularLocation>
        <location evidence="1">Secreted</location>
    </subcellularLocation>
</comment>
<feature type="transmembrane region" description="Helical" evidence="5">
    <location>
        <begin position="427"/>
        <end position="451"/>
    </location>
</feature>
<reference evidence="6" key="1">
    <citation type="submission" date="2023-01" db="EMBL/GenBank/DDBJ databases">
        <title>Genome assembly of the deep-sea coral Lophelia pertusa.</title>
        <authorList>
            <person name="Herrera S."/>
            <person name="Cordes E."/>
        </authorList>
    </citation>
    <scope>NUCLEOTIDE SEQUENCE</scope>
    <source>
        <strain evidence="6">USNM1676648</strain>
        <tissue evidence="6">Polyp</tissue>
    </source>
</reference>
<evidence type="ECO:0000313" key="7">
    <source>
        <dbReference type="Proteomes" id="UP001163046"/>
    </source>
</evidence>
<proteinExistence type="predicted"/>
<evidence type="ECO:0000256" key="1">
    <source>
        <dbReference type="ARBA" id="ARBA00004613"/>
    </source>
</evidence>
<dbReference type="GO" id="GO:0004601">
    <property type="term" value="F:peroxidase activity"/>
    <property type="evidence" value="ECO:0007669"/>
    <property type="project" value="InterPro"/>
</dbReference>
<keyword evidence="7" id="KW-1185">Reference proteome</keyword>
<sequence>MIQGHQFFIITYRCTGRSTNTPRQQINKISSYIDGSVVYGETEARNKALREFKDGKLKVGQGDLLPYNTVTVSNDNPVGRDASLLAAAGDSRANEQPGLIALHTLFVREHNRLCDEHKTKNPQATDEEIFQAVRRLVAAEIQAITFREYLPATLGGTEHIPAYQGYNKSVDVGMSNMMSTAAFRFGHSQVNTHLWRFEEDGTMSHYGHLPLRDVYFSPERVSREGGIEPLLRGAVKQAAQEVDLKMVDDMRNALFPSGLKLGSDLASKNIQRGRDHGLPDYNSVRKALGLKGLSSFSEITKDSKTAKKMEEVYQDINNVDLWVGGLAEDHESGSEVGPTFRTIIMRNFLRIRDGDRFWYERYLSKEEIDKVHSLTLGKIIRLNTGFKSAPDNVFFSTQYCSAVSDFQCVQKKDSTVTEATSNSLRNALIAISVTMFVVIIILAVILAYVWFRSRRKTKLIPLK</sequence>
<keyword evidence="3" id="KW-0325">Glycoprotein</keyword>
<keyword evidence="4" id="KW-0408">Iron</keyword>
<dbReference type="CDD" id="cd09822">
    <property type="entry name" value="peroxinectin_like_bacterial"/>
    <property type="match status" value="1"/>
</dbReference>
<dbReference type="InterPro" id="IPR010255">
    <property type="entry name" value="Haem_peroxidase_sf"/>
</dbReference>
<keyword evidence="2" id="KW-0964">Secreted</keyword>
<dbReference type="GO" id="GO:0046872">
    <property type="term" value="F:metal ion binding"/>
    <property type="evidence" value="ECO:0007669"/>
    <property type="project" value="UniProtKB-KW"/>
</dbReference>
<keyword evidence="5" id="KW-1133">Transmembrane helix</keyword>
<dbReference type="SUPFAM" id="SSF48113">
    <property type="entry name" value="Heme-dependent peroxidases"/>
    <property type="match status" value="1"/>
</dbReference>
<dbReference type="Gene3D" id="1.10.640.10">
    <property type="entry name" value="Haem peroxidase domain superfamily, animal type"/>
    <property type="match status" value="1"/>
</dbReference>
<accession>A0A9X0CSE1</accession>
<dbReference type="PANTHER" id="PTHR11475:SF4">
    <property type="entry name" value="CHORION PEROXIDASE"/>
    <property type="match status" value="1"/>
</dbReference>
<dbReference type="Pfam" id="PF03098">
    <property type="entry name" value="An_peroxidase"/>
    <property type="match status" value="1"/>
</dbReference>
<gene>
    <name evidence="6" type="ORF">OS493_007393</name>
</gene>
<dbReference type="InterPro" id="IPR037120">
    <property type="entry name" value="Haem_peroxidase_sf_animal"/>
</dbReference>
<keyword evidence="4" id="KW-0479">Metal-binding</keyword>
<dbReference type="OrthoDB" id="823504at2759"/>
<evidence type="ECO:0000256" key="5">
    <source>
        <dbReference type="SAM" id="Phobius"/>
    </source>
</evidence>
<keyword evidence="4" id="KW-0349">Heme</keyword>
<feature type="binding site" description="axial binding residue" evidence="4">
    <location>
        <position position="187"/>
    </location>
    <ligand>
        <name>heme b</name>
        <dbReference type="ChEBI" id="CHEBI:60344"/>
    </ligand>
    <ligandPart>
        <name>Fe</name>
        <dbReference type="ChEBI" id="CHEBI:18248"/>
    </ligandPart>
</feature>
<dbReference type="PANTHER" id="PTHR11475">
    <property type="entry name" value="OXIDASE/PEROXIDASE"/>
    <property type="match status" value="1"/>
</dbReference>
<dbReference type="Proteomes" id="UP001163046">
    <property type="component" value="Unassembled WGS sequence"/>
</dbReference>
<organism evidence="6 7">
    <name type="scientific">Desmophyllum pertusum</name>
    <dbReference type="NCBI Taxonomy" id="174260"/>
    <lineage>
        <taxon>Eukaryota</taxon>
        <taxon>Metazoa</taxon>
        <taxon>Cnidaria</taxon>
        <taxon>Anthozoa</taxon>
        <taxon>Hexacorallia</taxon>
        <taxon>Scleractinia</taxon>
        <taxon>Caryophylliina</taxon>
        <taxon>Caryophylliidae</taxon>
        <taxon>Desmophyllum</taxon>
    </lineage>
</organism>
<evidence type="ECO:0000256" key="4">
    <source>
        <dbReference type="PIRSR" id="PIRSR619791-2"/>
    </source>
</evidence>
<dbReference type="PROSITE" id="PS50292">
    <property type="entry name" value="PEROXIDASE_3"/>
    <property type="match status" value="1"/>
</dbReference>
<evidence type="ECO:0000313" key="6">
    <source>
        <dbReference type="EMBL" id="KAJ7374307.1"/>
    </source>
</evidence>
<keyword evidence="5" id="KW-0472">Membrane</keyword>
<dbReference type="GO" id="GO:0006979">
    <property type="term" value="P:response to oxidative stress"/>
    <property type="evidence" value="ECO:0007669"/>
    <property type="project" value="InterPro"/>
</dbReference>
<dbReference type="GO" id="GO:0020037">
    <property type="term" value="F:heme binding"/>
    <property type="evidence" value="ECO:0007669"/>
    <property type="project" value="InterPro"/>
</dbReference>
<comment type="caution">
    <text evidence="6">The sequence shown here is derived from an EMBL/GenBank/DDBJ whole genome shotgun (WGS) entry which is preliminary data.</text>
</comment>
<name>A0A9X0CSE1_9CNID</name>
<dbReference type="PRINTS" id="PR00457">
    <property type="entry name" value="ANPEROXIDASE"/>
</dbReference>